<keyword evidence="11" id="KW-1185">Reference proteome</keyword>
<reference evidence="10 11" key="1">
    <citation type="journal article" date="2020" name="Elife">
        <title>Loss of centromere function drives karyotype evolution in closely related Malassezia species.</title>
        <authorList>
            <person name="Sankaranarayanan S.R."/>
            <person name="Ianiri G."/>
            <person name="Coelho M.A."/>
            <person name="Reza M.H."/>
            <person name="Thimmappa B.C."/>
            <person name="Ganguly P."/>
            <person name="Vadnala R.N."/>
            <person name="Sun S."/>
            <person name="Siddharthan R."/>
            <person name="Tellgren-Roth C."/>
            <person name="Dawson T.L."/>
            <person name="Heitman J."/>
            <person name="Sanyal K."/>
        </authorList>
    </citation>
    <scope>NUCLEOTIDE SEQUENCE [LARGE SCALE GENOMIC DNA]</scope>
    <source>
        <strain evidence="10">CBS14141</strain>
    </source>
</reference>
<evidence type="ECO:0000313" key="10">
    <source>
        <dbReference type="EMBL" id="WFD49796.1"/>
    </source>
</evidence>
<evidence type="ECO:0000256" key="5">
    <source>
        <dbReference type="ARBA" id="ARBA00022989"/>
    </source>
</evidence>
<dbReference type="Proteomes" id="UP000818624">
    <property type="component" value="Chromosome 6"/>
</dbReference>
<gene>
    <name evidence="10" type="ORF">GLX27_004481</name>
</gene>
<evidence type="ECO:0000256" key="9">
    <source>
        <dbReference type="SAM" id="Phobius"/>
    </source>
</evidence>
<evidence type="ECO:0000256" key="3">
    <source>
        <dbReference type="ARBA" id="ARBA00022692"/>
    </source>
</evidence>
<name>A0ABY8EW63_MALFU</name>
<protein>
    <submittedName>
        <fullName evidence="10">Uncharacterized protein</fullName>
    </submittedName>
</protein>
<proteinExistence type="inferred from homology"/>
<keyword evidence="7 9" id="KW-0472">Membrane</keyword>
<dbReference type="Pfam" id="PF09803">
    <property type="entry name" value="Pet100"/>
    <property type="match status" value="1"/>
</dbReference>
<sequence>MGGHNLEVFRFGFYLAFPLAFMIYFGDPAWYDKYVLPFRDRFVPPETGFRHPRSVEELREIRSQKASDPAAVTHRPVTDELRAWRAADSARLI</sequence>
<keyword evidence="5 9" id="KW-1133">Transmembrane helix</keyword>
<evidence type="ECO:0000256" key="1">
    <source>
        <dbReference type="ARBA" id="ARBA00004167"/>
    </source>
</evidence>
<comment type="similarity">
    <text evidence="8">Belongs to the PET100 family.</text>
</comment>
<dbReference type="EMBL" id="CP046239">
    <property type="protein sequence ID" value="WFD49796.1"/>
    <property type="molecule type" value="Genomic_DNA"/>
</dbReference>
<keyword evidence="3 9" id="KW-0812">Transmembrane</keyword>
<organism evidence="10 11">
    <name type="scientific">Malassezia furfur</name>
    <name type="common">Pityriasis versicolor infection agent</name>
    <name type="synonym">Pityrosporum furfur</name>
    <dbReference type="NCBI Taxonomy" id="55194"/>
    <lineage>
        <taxon>Eukaryota</taxon>
        <taxon>Fungi</taxon>
        <taxon>Dikarya</taxon>
        <taxon>Basidiomycota</taxon>
        <taxon>Ustilaginomycotina</taxon>
        <taxon>Malasseziomycetes</taxon>
        <taxon>Malasseziales</taxon>
        <taxon>Malasseziaceae</taxon>
        <taxon>Malassezia</taxon>
    </lineage>
</organism>
<evidence type="ECO:0000313" key="11">
    <source>
        <dbReference type="Proteomes" id="UP000818624"/>
    </source>
</evidence>
<feature type="transmembrane region" description="Helical" evidence="9">
    <location>
        <begin position="12"/>
        <end position="31"/>
    </location>
</feature>
<dbReference type="PANTHER" id="PTHR33968:SF1">
    <property type="entry name" value="PROTEIN PET100 HOMOLOG, MITOCHONDRIAL"/>
    <property type="match status" value="1"/>
</dbReference>
<keyword evidence="4" id="KW-0809">Transit peptide</keyword>
<evidence type="ECO:0000256" key="7">
    <source>
        <dbReference type="ARBA" id="ARBA00023136"/>
    </source>
</evidence>
<evidence type="ECO:0000256" key="2">
    <source>
        <dbReference type="ARBA" id="ARBA00004325"/>
    </source>
</evidence>
<evidence type="ECO:0000256" key="4">
    <source>
        <dbReference type="ARBA" id="ARBA00022946"/>
    </source>
</evidence>
<evidence type="ECO:0000256" key="8">
    <source>
        <dbReference type="ARBA" id="ARBA00038077"/>
    </source>
</evidence>
<keyword evidence="6" id="KW-0496">Mitochondrion</keyword>
<dbReference type="InterPro" id="IPR018625">
    <property type="entry name" value="Pet100"/>
</dbReference>
<comment type="subcellular location">
    <subcellularLocation>
        <location evidence="1">Membrane</location>
        <topology evidence="1">Single-pass membrane protein</topology>
    </subcellularLocation>
    <subcellularLocation>
        <location evidence="2">Mitochondrion membrane</location>
    </subcellularLocation>
</comment>
<dbReference type="PANTHER" id="PTHR33968">
    <property type="entry name" value="PROTEIN PET100 HOMOLOG, MITOCHONDRIAL"/>
    <property type="match status" value="1"/>
</dbReference>
<accession>A0ABY8EW63</accession>
<evidence type="ECO:0000256" key="6">
    <source>
        <dbReference type="ARBA" id="ARBA00023128"/>
    </source>
</evidence>